<dbReference type="EMBL" id="GBXM01015823">
    <property type="protein sequence ID" value="JAH92754.1"/>
    <property type="molecule type" value="Transcribed_RNA"/>
</dbReference>
<feature type="chain" id="PRO_5002434719" evidence="1">
    <location>
        <begin position="24"/>
        <end position="53"/>
    </location>
</feature>
<proteinExistence type="predicted"/>
<evidence type="ECO:0000313" key="2">
    <source>
        <dbReference type="EMBL" id="JAH92754.1"/>
    </source>
</evidence>
<dbReference type="AlphaFoldDB" id="A0A0E9WQS6"/>
<protein>
    <submittedName>
        <fullName evidence="2">Uncharacterized protein</fullName>
    </submittedName>
</protein>
<name>A0A0E9WQS6_ANGAN</name>
<reference evidence="2" key="1">
    <citation type="submission" date="2014-11" db="EMBL/GenBank/DDBJ databases">
        <authorList>
            <person name="Amaro Gonzalez C."/>
        </authorList>
    </citation>
    <scope>NUCLEOTIDE SEQUENCE</scope>
</reference>
<sequence length="53" mass="5944">MMIADVIMITSLCFLTGNCSSSGTREGVCAESQYFVQFFLFSHIFCKVQCLVH</sequence>
<feature type="signal peptide" evidence="1">
    <location>
        <begin position="1"/>
        <end position="23"/>
    </location>
</feature>
<accession>A0A0E9WQS6</accession>
<evidence type="ECO:0000256" key="1">
    <source>
        <dbReference type="SAM" id="SignalP"/>
    </source>
</evidence>
<reference evidence="2" key="2">
    <citation type="journal article" date="2015" name="Fish Shellfish Immunol.">
        <title>Early steps in the European eel (Anguilla anguilla)-Vibrio vulnificus interaction in the gills: Role of the RtxA13 toxin.</title>
        <authorList>
            <person name="Callol A."/>
            <person name="Pajuelo D."/>
            <person name="Ebbesson L."/>
            <person name="Teles M."/>
            <person name="MacKenzie S."/>
            <person name="Amaro C."/>
        </authorList>
    </citation>
    <scope>NUCLEOTIDE SEQUENCE</scope>
</reference>
<keyword evidence="1" id="KW-0732">Signal</keyword>
<organism evidence="2">
    <name type="scientific">Anguilla anguilla</name>
    <name type="common">European freshwater eel</name>
    <name type="synonym">Muraena anguilla</name>
    <dbReference type="NCBI Taxonomy" id="7936"/>
    <lineage>
        <taxon>Eukaryota</taxon>
        <taxon>Metazoa</taxon>
        <taxon>Chordata</taxon>
        <taxon>Craniata</taxon>
        <taxon>Vertebrata</taxon>
        <taxon>Euteleostomi</taxon>
        <taxon>Actinopterygii</taxon>
        <taxon>Neopterygii</taxon>
        <taxon>Teleostei</taxon>
        <taxon>Anguilliformes</taxon>
        <taxon>Anguillidae</taxon>
        <taxon>Anguilla</taxon>
    </lineage>
</organism>